<dbReference type="SUPFAM" id="SSF117782">
    <property type="entry name" value="YbjQ-like"/>
    <property type="match status" value="2"/>
</dbReference>
<protein>
    <submittedName>
        <fullName evidence="2">Uncharacterized protein</fullName>
    </submittedName>
</protein>
<dbReference type="PANTHER" id="PTHR34068">
    <property type="entry name" value="UPF0145 PROTEIN YBJQ"/>
    <property type="match status" value="1"/>
</dbReference>
<keyword evidence="3" id="KW-1185">Reference proteome</keyword>
<dbReference type="InterPro" id="IPR002765">
    <property type="entry name" value="UPF0145_YbjQ-like"/>
</dbReference>
<reference evidence="2 3" key="1">
    <citation type="journal article" date="2019" name="Int. J. Syst. Evol. Microbiol.">
        <title>Capsulimonas corticalis gen. nov., sp. nov., an aerobic capsulated bacterium, of a novel bacterial order, Capsulimonadales ord. nov., of the class Armatimonadia of the phylum Armatimonadetes.</title>
        <authorList>
            <person name="Li J."/>
            <person name="Kudo C."/>
            <person name="Tonouchi A."/>
        </authorList>
    </citation>
    <scope>NUCLEOTIDE SEQUENCE [LARGE SCALE GENOMIC DNA]</scope>
    <source>
        <strain evidence="2 3">AX-7</strain>
    </source>
</reference>
<dbReference type="Gene3D" id="3.30.110.70">
    <property type="entry name" value="Hypothetical protein apc22750. Chain B"/>
    <property type="match status" value="2"/>
</dbReference>
<sequence>MVLDPQNTNDPKITAIPQHATERLVEMRGSSESRTLFTSDLSTSEFLLVKEAGFDPVGLVVGSSIYHVGYQQSAWSKNQEMTVLTQAMYHARELAMDRMEEEAHQLGADGVVGVRLEVNHKEWGNHIAEFVAIGTAVVHRGDKNRFKNKRGRPFTSDLSGQDFYVLLRSGYRPLGLVMGNCVYHVAIQSFGSFMRNFTQNAELTQYTQAMYDSRELAMERMQKEAEELGAKGIVGANIHERTHAWGAHVIEFFAIGTAVEETSSDHVIEPPTIVLPLIS</sequence>
<dbReference type="EMBL" id="AP025739">
    <property type="protein sequence ID" value="BDI33762.1"/>
    <property type="molecule type" value="Genomic_DNA"/>
</dbReference>
<evidence type="ECO:0000313" key="3">
    <source>
        <dbReference type="Proteomes" id="UP000287394"/>
    </source>
</evidence>
<dbReference type="AlphaFoldDB" id="A0A402D075"/>
<gene>
    <name evidence="2" type="ORF">CCAX7_58130</name>
</gene>
<dbReference type="Pfam" id="PF01906">
    <property type="entry name" value="YbjQ_1"/>
    <property type="match status" value="2"/>
</dbReference>
<dbReference type="Proteomes" id="UP000287394">
    <property type="component" value="Chromosome"/>
</dbReference>
<accession>A0A402D075</accession>
<proteinExistence type="inferred from homology"/>
<organism evidence="2 3">
    <name type="scientific">Capsulimonas corticalis</name>
    <dbReference type="NCBI Taxonomy" id="2219043"/>
    <lineage>
        <taxon>Bacteria</taxon>
        <taxon>Bacillati</taxon>
        <taxon>Armatimonadota</taxon>
        <taxon>Armatimonadia</taxon>
        <taxon>Capsulimonadales</taxon>
        <taxon>Capsulimonadaceae</taxon>
        <taxon>Capsulimonas</taxon>
    </lineage>
</organism>
<name>A0A402D075_9BACT</name>
<comment type="similarity">
    <text evidence="1">Belongs to the UPF0145 family.</text>
</comment>
<dbReference type="InterPro" id="IPR035439">
    <property type="entry name" value="UPF0145_dom_sf"/>
</dbReference>
<evidence type="ECO:0000313" key="2">
    <source>
        <dbReference type="EMBL" id="BDI33762.1"/>
    </source>
</evidence>
<dbReference type="KEGG" id="ccot:CCAX7_58130"/>
<evidence type="ECO:0000256" key="1">
    <source>
        <dbReference type="ARBA" id="ARBA00010751"/>
    </source>
</evidence>